<evidence type="ECO:0000313" key="3">
    <source>
        <dbReference type="Proteomes" id="UP000675781"/>
    </source>
</evidence>
<dbReference type="PANTHER" id="PTHR43685">
    <property type="entry name" value="GLYCOSYLTRANSFERASE"/>
    <property type="match status" value="1"/>
</dbReference>
<dbReference type="Proteomes" id="UP000675781">
    <property type="component" value="Unassembled WGS sequence"/>
</dbReference>
<evidence type="ECO:0000259" key="1">
    <source>
        <dbReference type="Pfam" id="PF00535"/>
    </source>
</evidence>
<sequence>MSRQPACSVVIPTYNRARLLGHTLSSLTRQTLPREEFEVIVADDGSTDETAAVVEGFRDVLNVRFHTQRDEGFRAAAARNMGIRNADAEVCVFLDSGMLAHPRLLRAHLAEQNTDRGPVAVVGYNYGLQQDAAGTWALEQELDLEDPAGTIARLAERPQWWDIREPFWTKYGDEFHHLPAPWVVFWSANISARTDSLHRIGLFDEEFRSWGAEDMDLGYRLHRGGVPIVLSRLAGAVHLPHEKSGETNELSAERNYRYMAEKYGTPIIRLLTLFPRINPFTMNDWIRDLALPSCADYLEQAGRTTAGHSPYSTILG</sequence>
<dbReference type="PANTHER" id="PTHR43685:SF3">
    <property type="entry name" value="SLR2126 PROTEIN"/>
    <property type="match status" value="1"/>
</dbReference>
<comment type="caution">
    <text evidence="2">The sequence shown here is derived from an EMBL/GenBank/DDBJ whole genome shotgun (WGS) entry which is preliminary data.</text>
</comment>
<accession>A0A941ERJ8</accession>
<dbReference type="EC" id="2.4.-.-" evidence="2"/>
<dbReference type="EMBL" id="JAGSOG010000182">
    <property type="protein sequence ID" value="MBR7837125.1"/>
    <property type="molecule type" value="Genomic_DNA"/>
</dbReference>
<keyword evidence="2" id="KW-0808">Transferase</keyword>
<dbReference type="InterPro" id="IPR029044">
    <property type="entry name" value="Nucleotide-diphossugar_trans"/>
</dbReference>
<reference evidence="2" key="1">
    <citation type="submission" date="2021-04" db="EMBL/GenBank/DDBJ databases">
        <title>Genome based classification of Actinospica acidithermotolerans sp. nov., an actinobacterium isolated from an Indonesian hot spring.</title>
        <authorList>
            <person name="Kusuma A.B."/>
            <person name="Putra K.E."/>
            <person name="Nafisah S."/>
            <person name="Loh J."/>
            <person name="Nouioui I."/>
            <person name="Goodfellow M."/>
        </authorList>
    </citation>
    <scope>NUCLEOTIDE SEQUENCE</scope>
    <source>
        <strain evidence="2">CSCA 57</strain>
    </source>
</reference>
<keyword evidence="2" id="KW-0328">Glycosyltransferase</keyword>
<keyword evidence="3" id="KW-1185">Reference proteome</keyword>
<dbReference type="InterPro" id="IPR050834">
    <property type="entry name" value="Glycosyltransf_2"/>
</dbReference>
<organism evidence="2 3">
    <name type="scientific">Actinospica durhamensis</name>
    <dbReference type="NCBI Taxonomy" id="1508375"/>
    <lineage>
        <taxon>Bacteria</taxon>
        <taxon>Bacillati</taxon>
        <taxon>Actinomycetota</taxon>
        <taxon>Actinomycetes</taxon>
        <taxon>Catenulisporales</taxon>
        <taxon>Actinospicaceae</taxon>
        <taxon>Actinospica</taxon>
    </lineage>
</organism>
<dbReference type="InterPro" id="IPR001173">
    <property type="entry name" value="Glyco_trans_2-like"/>
</dbReference>
<evidence type="ECO:0000313" key="2">
    <source>
        <dbReference type="EMBL" id="MBR7837125.1"/>
    </source>
</evidence>
<protein>
    <submittedName>
        <fullName evidence="2">Glycosyltransferase</fullName>
        <ecNumber evidence="2">2.4.-.-</ecNumber>
    </submittedName>
</protein>
<proteinExistence type="predicted"/>
<name>A0A941ERJ8_9ACTN</name>
<dbReference type="Pfam" id="PF00535">
    <property type="entry name" value="Glycos_transf_2"/>
    <property type="match status" value="1"/>
</dbReference>
<dbReference type="GO" id="GO:0016757">
    <property type="term" value="F:glycosyltransferase activity"/>
    <property type="evidence" value="ECO:0007669"/>
    <property type="project" value="UniProtKB-KW"/>
</dbReference>
<dbReference type="AlphaFoldDB" id="A0A941ERJ8"/>
<gene>
    <name evidence="2" type="ORF">KDL01_27860</name>
</gene>
<dbReference type="SUPFAM" id="SSF53448">
    <property type="entry name" value="Nucleotide-diphospho-sugar transferases"/>
    <property type="match status" value="1"/>
</dbReference>
<feature type="domain" description="Glycosyltransferase 2-like" evidence="1">
    <location>
        <begin position="8"/>
        <end position="125"/>
    </location>
</feature>
<dbReference type="Gene3D" id="3.90.550.10">
    <property type="entry name" value="Spore Coat Polysaccharide Biosynthesis Protein SpsA, Chain A"/>
    <property type="match status" value="1"/>
</dbReference>
<dbReference type="RefSeq" id="WP_212531592.1">
    <property type="nucleotide sequence ID" value="NZ_JAGSOG010000182.1"/>
</dbReference>